<dbReference type="EMBL" id="CM000841">
    <property type="protein sequence ID" value="KRH44370.1"/>
    <property type="molecule type" value="Genomic_DNA"/>
</dbReference>
<evidence type="ECO:0000313" key="2">
    <source>
        <dbReference type="EnsemblPlants" id="KRH44370"/>
    </source>
</evidence>
<dbReference type="EnsemblPlants" id="KRH44370">
    <property type="protein sequence ID" value="KRH44370"/>
    <property type="gene ID" value="GLYMA_08G206600"/>
</dbReference>
<dbReference type="eggNOG" id="ENOG502S7H7">
    <property type="taxonomic scope" value="Eukaryota"/>
</dbReference>
<dbReference type="Gramene" id="KRH44370">
    <property type="protein sequence ID" value="KRH44370"/>
    <property type="gene ID" value="GLYMA_08G206600"/>
</dbReference>
<evidence type="ECO:0000313" key="1">
    <source>
        <dbReference type="EMBL" id="KRH44370.1"/>
    </source>
</evidence>
<gene>
    <name evidence="2" type="primary">LOC102661868</name>
    <name evidence="1" type="ORF">GLYMA_08G206600</name>
</gene>
<organism evidence="1">
    <name type="scientific">Glycine max</name>
    <name type="common">Soybean</name>
    <name type="synonym">Glycine hispida</name>
    <dbReference type="NCBI Taxonomy" id="3847"/>
    <lineage>
        <taxon>Eukaryota</taxon>
        <taxon>Viridiplantae</taxon>
        <taxon>Streptophyta</taxon>
        <taxon>Embryophyta</taxon>
        <taxon>Tracheophyta</taxon>
        <taxon>Spermatophyta</taxon>
        <taxon>Magnoliopsida</taxon>
        <taxon>eudicotyledons</taxon>
        <taxon>Gunneridae</taxon>
        <taxon>Pentapetalae</taxon>
        <taxon>rosids</taxon>
        <taxon>fabids</taxon>
        <taxon>Fabales</taxon>
        <taxon>Fabaceae</taxon>
        <taxon>Papilionoideae</taxon>
        <taxon>50 kb inversion clade</taxon>
        <taxon>NPAAA clade</taxon>
        <taxon>indigoferoid/millettioid clade</taxon>
        <taxon>Phaseoleae</taxon>
        <taxon>Glycine</taxon>
        <taxon>Glycine subgen. Soja</taxon>
    </lineage>
</organism>
<dbReference type="PaxDb" id="3847-GLYMA08G22080.2"/>
<dbReference type="KEGG" id="gmx:102661868"/>
<dbReference type="AlphaFoldDB" id="K7L7U8"/>
<proteinExistence type="predicted"/>
<reference evidence="1 2" key="1">
    <citation type="journal article" date="2010" name="Nature">
        <title>Genome sequence of the palaeopolyploid soybean.</title>
        <authorList>
            <person name="Schmutz J."/>
            <person name="Cannon S.B."/>
            <person name="Schlueter J."/>
            <person name="Ma J."/>
            <person name="Mitros T."/>
            <person name="Nelson W."/>
            <person name="Hyten D.L."/>
            <person name="Song Q."/>
            <person name="Thelen J.J."/>
            <person name="Cheng J."/>
            <person name="Xu D."/>
            <person name="Hellsten U."/>
            <person name="May G.D."/>
            <person name="Yu Y."/>
            <person name="Sakurai T."/>
            <person name="Umezawa T."/>
            <person name="Bhattacharyya M.K."/>
            <person name="Sandhu D."/>
            <person name="Valliyodan B."/>
            <person name="Lindquist E."/>
            <person name="Peto M."/>
            <person name="Grant D."/>
            <person name="Shu S."/>
            <person name="Goodstein D."/>
            <person name="Barry K."/>
            <person name="Futrell-Griggs M."/>
            <person name="Abernathy B."/>
            <person name="Du J."/>
            <person name="Tian Z."/>
            <person name="Zhu L."/>
            <person name="Gill N."/>
            <person name="Joshi T."/>
            <person name="Libault M."/>
            <person name="Sethuraman A."/>
            <person name="Zhang X.-C."/>
            <person name="Shinozaki K."/>
            <person name="Nguyen H.T."/>
            <person name="Wing R.A."/>
            <person name="Cregan P."/>
            <person name="Specht J."/>
            <person name="Grimwood J."/>
            <person name="Rokhsar D."/>
            <person name="Stacey G."/>
            <person name="Shoemaker R.C."/>
            <person name="Jackson S.A."/>
        </authorList>
    </citation>
    <scope>NUCLEOTIDE SEQUENCE [LARGE SCALE GENOMIC DNA]</scope>
    <source>
        <strain evidence="2">cv. Williams 82</strain>
        <tissue evidence="1">Callus</tissue>
    </source>
</reference>
<dbReference type="HOGENOM" id="CLU_134660_0_0_1"/>
<reference evidence="1" key="3">
    <citation type="submission" date="2018-07" db="EMBL/GenBank/DDBJ databases">
        <title>WGS assembly of Glycine max.</title>
        <authorList>
            <person name="Schmutz J."/>
            <person name="Cannon S."/>
            <person name="Schlueter J."/>
            <person name="Ma J."/>
            <person name="Mitros T."/>
            <person name="Nelson W."/>
            <person name="Hyten D."/>
            <person name="Song Q."/>
            <person name="Thelen J."/>
            <person name="Cheng J."/>
            <person name="Xu D."/>
            <person name="Hellsten U."/>
            <person name="May G."/>
            <person name="Yu Y."/>
            <person name="Sakurai T."/>
            <person name="Umezawa T."/>
            <person name="Bhattacharyya M."/>
            <person name="Sandhu D."/>
            <person name="Valliyodan B."/>
            <person name="Lindquist E."/>
            <person name="Peto M."/>
            <person name="Grant D."/>
            <person name="Shu S."/>
            <person name="Goodstein D."/>
            <person name="Barry K."/>
            <person name="Futrell-Griggs M."/>
            <person name="Abernathy B."/>
            <person name="Du J."/>
            <person name="Tian Z."/>
            <person name="Zhu L."/>
            <person name="Gill N."/>
            <person name="Joshi T."/>
            <person name="Libault M."/>
            <person name="Sethuraman A."/>
            <person name="Zhang X."/>
            <person name="Shinozaki K."/>
            <person name="Nguyen H."/>
            <person name="Wing R."/>
            <person name="Cregan P."/>
            <person name="Specht J."/>
            <person name="Grimwood J."/>
            <person name="Rokhsar D."/>
            <person name="Stacey G."/>
            <person name="Shoemaker R."/>
            <person name="Jackson S."/>
        </authorList>
    </citation>
    <scope>NUCLEOTIDE SEQUENCE</scope>
    <source>
        <tissue evidence="1">Callus</tissue>
    </source>
</reference>
<keyword evidence="3" id="KW-1185">Reference proteome</keyword>
<dbReference type="PANTHER" id="PTHR33168">
    <property type="entry name" value="STRESS INDUCED PROTEIN-RELATED"/>
    <property type="match status" value="1"/>
</dbReference>
<dbReference type="Proteomes" id="UP000008827">
    <property type="component" value="Chromosome 8"/>
</dbReference>
<accession>K7L7U8</accession>
<dbReference type="GeneID" id="102661868"/>
<name>K7L7U8_SOYBN</name>
<dbReference type="OMA" id="WQSYERI"/>
<dbReference type="RefSeq" id="XP_006585594.1">
    <property type="nucleotide sequence ID" value="XM_006585531.4"/>
</dbReference>
<dbReference type="OrthoDB" id="1688035at2759"/>
<dbReference type="STRING" id="3847.K7L7U8"/>
<reference evidence="2" key="2">
    <citation type="submission" date="2018-02" db="UniProtKB">
        <authorList>
            <consortium name="EnsemblPlants"/>
        </authorList>
    </citation>
    <scope>IDENTIFICATION</scope>
    <source>
        <strain evidence="2">Williams 82</strain>
    </source>
</reference>
<sequence>MHFKHLGPLNHFMLPRFSVLVLYTMNLENCHCLSTIRSNSNLSWSSYERIGYDPIVCVNELVTRLKMGSWKALWRKIKRERRRFFRPSPVFHVQYDPTSYLQNFDDGYSTDPDNVSRSFSARFAAPSKIFGKIEVMDDGELEINHKSNML</sequence>
<evidence type="ECO:0000313" key="3">
    <source>
        <dbReference type="Proteomes" id="UP000008827"/>
    </source>
</evidence>
<protein>
    <submittedName>
        <fullName evidence="1 2">Uncharacterized protein</fullName>
    </submittedName>
</protein>